<name>A0ABW1IHH4_9BACL</name>
<dbReference type="PANTHER" id="PTHR30061">
    <property type="entry name" value="MALTOSE-BINDING PERIPLASMIC PROTEIN"/>
    <property type="match status" value="1"/>
</dbReference>
<dbReference type="PANTHER" id="PTHR30061:SF50">
    <property type="entry name" value="MALTOSE_MALTODEXTRIN-BINDING PERIPLASMIC PROTEIN"/>
    <property type="match status" value="1"/>
</dbReference>
<protein>
    <submittedName>
        <fullName evidence="6">Extracellular solute-binding protein</fullName>
    </submittedName>
</protein>
<evidence type="ECO:0000256" key="1">
    <source>
        <dbReference type="ARBA" id="ARBA00008520"/>
    </source>
</evidence>
<dbReference type="EMBL" id="JBHSQV010000002">
    <property type="protein sequence ID" value="MFC5984996.1"/>
    <property type="molecule type" value="Genomic_DNA"/>
</dbReference>
<keyword evidence="7" id="KW-1185">Reference proteome</keyword>
<evidence type="ECO:0000256" key="5">
    <source>
        <dbReference type="SAM" id="SignalP"/>
    </source>
</evidence>
<feature type="signal peptide" evidence="5">
    <location>
        <begin position="1"/>
        <end position="21"/>
    </location>
</feature>
<dbReference type="Pfam" id="PF13416">
    <property type="entry name" value="SBP_bac_8"/>
    <property type="match status" value="1"/>
</dbReference>
<feature type="chain" id="PRO_5045850206" evidence="5">
    <location>
        <begin position="22"/>
        <end position="449"/>
    </location>
</feature>
<keyword evidence="2" id="KW-0813">Transport</keyword>
<reference evidence="7" key="1">
    <citation type="journal article" date="2019" name="Int. J. Syst. Evol. Microbiol.">
        <title>The Global Catalogue of Microorganisms (GCM) 10K type strain sequencing project: providing services to taxonomists for standard genome sequencing and annotation.</title>
        <authorList>
            <consortium name="The Broad Institute Genomics Platform"/>
            <consortium name="The Broad Institute Genome Sequencing Center for Infectious Disease"/>
            <person name="Wu L."/>
            <person name="Ma J."/>
        </authorList>
    </citation>
    <scope>NUCLEOTIDE SEQUENCE [LARGE SCALE GENOMIC DNA]</scope>
    <source>
        <strain evidence="7">CCM 8749</strain>
    </source>
</reference>
<evidence type="ECO:0000256" key="2">
    <source>
        <dbReference type="ARBA" id="ARBA00022448"/>
    </source>
</evidence>
<dbReference type="CDD" id="cd13586">
    <property type="entry name" value="PBP2_Maltose_binding_like"/>
    <property type="match status" value="1"/>
</dbReference>
<evidence type="ECO:0000313" key="7">
    <source>
        <dbReference type="Proteomes" id="UP001596250"/>
    </source>
</evidence>
<keyword evidence="3 5" id="KW-0732">Signal</keyword>
<gene>
    <name evidence="6" type="ORF">ACFPXP_00545</name>
</gene>
<dbReference type="SUPFAM" id="SSF53850">
    <property type="entry name" value="Periplasmic binding protein-like II"/>
    <property type="match status" value="1"/>
</dbReference>
<comment type="caution">
    <text evidence="6">The sequence shown here is derived from an EMBL/GenBank/DDBJ whole genome shotgun (WGS) entry which is preliminary data.</text>
</comment>
<dbReference type="RefSeq" id="WP_379891414.1">
    <property type="nucleotide sequence ID" value="NZ_CBCSCT010000008.1"/>
</dbReference>
<organism evidence="6 7">
    <name type="scientific">Marinicrinis lubricantis</name>
    <dbReference type="NCBI Taxonomy" id="2086470"/>
    <lineage>
        <taxon>Bacteria</taxon>
        <taxon>Bacillati</taxon>
        <taxon>Bacillota</taxon>
        <taxon>Bacilli</taxon>
        <taxon>Bacillales</taxon>
        <taxon>Paenibacillaceae</taxon>
    </lineage>
</organism>
<dbReference type="Gene3D" id="3.40.190.10">
    <property type="entry name" value="Periplasmic binding protein-like II"/>
    <property type="match status" value="2"/>
</dbReference>
<dbReference type="PROSITE" id="PS51257">
    <property type="entry name" value="PROKAR_LIPOPROTEIN"/>
    <property type="match status" value="1"/>
</dbReference>
<evidence type="ECO:0000256" key="3">
    <source>
        <dbReference type="ARBA" id="ARBA00022729"/>
    </source>
</evidence>
<dbReference type="Proteomes" id="UP001596250">
    <property type="component" value="Unassembled WGS sequence"/>
</dbReference>
<accession>A0ABW1IHH4</accession>
<proteinExistence type="inferred from homology"/>
<comment type="similarity">
    <text evidence="1">Belongs to the bacterial solute-binding protein 1 family.</text>
</comment>
<dbReference type="InterPro" id="IPR006059">
    <property type="entry name" value="SBP"/>
</dbReference>
<evidence type="ECO:0000256" key="4">
    <source>
        <dbReference type="SAM" id="MobiDB-lite"/>
    </source>
</evidence>
<feature type="compositionally biased region" description="Low complexity" evidence="4">
    <location>
        <begin position="30"/>
        <end position="58"/>
    </location>
</feature>
<evidence type="ECO:0000313" key="6">
    <source>
        <dbReference type="EMBL" id="MFC5984996.1"/>
    </source>
</evidence>
<feature type="region of interest" description="Disordered" evidence="4">
    <location>
        <begin position="30"/>
        <end position="66"/>
    </location>
</feature>
<sequence>MKLKKMFVLTMCLVLAIFAAACSSGNNNNNNSNSNPTNNAVNNTENTGGNAGTDNAGSEAESEDIVPEEGAKLIVWEGQEQKAFLEEMGKQFEEKYGIPVEYQEVGSGDQMTKLKTDGPAGLGADVIITPHDHLGELTAAGLILPNDFYAQETMDNFVESAVNAVTMDGILWGYPRNMETYLLYYNKDLVSEDQLASWESIIEFAKSYNDPGSNKFGFMFDVDDFYYVYSFIAGNGGYVFGENGTDPTDVGLNNDQAVEAMQFYQTLREALPIKAADATGDVKTELFQSGKLPINMDGIWQLGNFTQEKLGFEVGAVPLPPMPNGNKPVSFAGVKSYFVSSFSKYPNAAKLFIHFVTSQEAMEKNYEMAGIIPARNGMEESAIIQQNPLNLAFLEQFKTSQAMPAIIEMRSVWPPMTAALEPIWNGEDVKTVLDKAVADVKIGIEQSAN</sequence>